<proteinExistence type="predicted"/>
<keyword evidence="3" id="KW-1185">Reference proteome</keyword>
<organism evidence="2 3">
    <name type="scientific">Apiosordaria backusii</name>
    <dbReference type="NCBI Taxonomy" id="314023"/>
    <lineage>
        <taxon>Eukaryota</taxon>
        <taxon>Fungi</taxon>
        <taxon>Dikarya</taxon>
        <taxon>Ascomycota</taxon>
        <taxon>Pezizomycotina</taxon>
        <taxon>Sordariomycetes</taxon>
        <taxon>Sordariomycetidae</taxon>
        <taxon>Sordariales</taxon>
        <taxon>Lasiosphaeriaceae</taxon>
        <taxon>Apiosordaria</taxon>
    </lineage>
</organism>
<evidence type="ECO:0000313" key="3">
    <source>
        <dbReference type="Proteomes" id="UP001172159"/>
    </source>
</evidence>
<reference evidence="2" key="1">
    <citation type="submission" date="2023-06" db="EMBL/GenBank/DDBJ databases">
        <title>Genome-scale phylogeny and comparative genomics of the fungal order Sordariales.</title>
        <authorList>
            <consortium name="Lawrence Berkeley National Laboratory"/>
            <person name="Hensen N."/>
            <person name="Bonometti L."/>
            <person name="Westerberg I."/>
            <person name="Brannstrom I.O."/>
            <person name="Guillou S."/>
            <person name="Cros-Aarteil S."/>
            <person name="Calhoun S."/>
            <person name="Haridas S."/>
            <person name="Kuo A."/>
            <person name="Mondo S."/>
            <person name="Pangilinan J."/>
            <person name="Riley R."/>
            <person name="Labutti K."/>
            <person name="Andreopoulos B."/>
            <person name="Lipzen A."/>
            <person name="Chen C."/>
            <person name="Yanf M."/>
            <person name="Daum C."/>
            <person name="Ng V."/>
            <person name="Clum A."/>
            <person name="Steindorff A."/>
            <person name="Ohm R."/>
            <person name="Martin F."/>
            <person name="Silar P."/>
            <person name="Natvig D."/>
            <person name="Lalanne C."/>
            <person name="Gautier V."/>
            <person name="Ament-Velasquez S.L."/>
            <person name="Kruys A."/>
            <person name="Hutchinson M.I."/>
            <person name="Powell A.J."/>
            <person name="Barry K."/>
            <person name="Miller A.N."/>
            <person name="Grigoriev I.V."/>
            <person name="Debuchy R."/>
            <person name="Gladieux P."/>
            <person name="Thoren M.H."/>
            <person name="Johannesson H."/>
        </authorList>
    </citation>
    <scope>NUCLEOTIDE SEQUENCE</scope>
    <source>
        <strain evidence="2">CBS 540.89</strain>
    </source>
</reference>
<evidence type="ECO:0000313" key="2">
    <source>
        <dbReference type="EMBL" id="KAK0739123.1"/>
    </source>
</evidence>
<sequence length="88" mass="10406">MRDFFFFFFFLEGVMSERAKRVNHFDNSKAKQLSDQERNFGIGGHERGWMDGWCVCIRGIVWKYILGRTHFGLHVNLERDGNLVETCT</sequence>
<feature type="chain" id="PRO_5041245813" evidence="1">
    <location>
        <begin position="17"/>
        <end position="88"/>
    </location>
</feature>
<feature type="signal peptide" evidence="1">
    <location>
        <begin position="1"/>
        <end position="16"/>
    </location>
</feature>
<comment type="caution">
    <text evidence="2">The sequence shown here is derived from an EMBL/GenBank/DDBJ whole genome shotgun (WGS) entry which is preliminary data.</text>
</comment>
<dbReference type="AlphaFoldDB" id="A0AA40BRU1"/>
<protein>
    <submittedName>
        <fullName evidence="2">Uncharacterized protein</fullName>
    </submittedName>
</protein>
<evidence type="ECO:0000256" key="1">
    <source>
        <dbReference type="SAM" id="SignalP"/>
    </source>
</evidence>
<accession>A0AA40BRU1</accession>
<dbReference type="EMBL" id="JAUKTV010000004">
    <property type="protein sequence ID" value="KAK0739123.1"/>
    <property type="molecule type" value="Genomic_DNA"/>
</dbReference>
<keyword evidence="1" id="KW-0732">Signal</keyword>
<dbReference type="Proteomes" id="UP001172159">
    <property type="component" value="Unassembled WGS sequence"/>
</dbReference>
<gene>
    <name evidence="2" type="ORF">B0T21DRAFT_137141</name>
</gene>
<name>A0AA40BRU1_9PEZI</name>